<reference evidence="3 4" key="1">
    <citation type="journal article" date="2021" name="Sci. Rep.">
        <title>The distribution of antibiotic resistance genes in chicken gut microbiota commensals.</title>
        <authorList>
            <person name="Juricova H."/>
            <person name="Matiasovicova J."/>
            <person name="Kubasova T."/>
            <person name="Cejkova D."/>
            <person name="Rychlik I."/>
        </authorList>
    </citation>
    <scope>NUCLEOTIDE SEQUENCE [LARGE SCALE GENOMIC DNA]</scope>
    <source>
        <strain evidence="3 4">An411</strain>
    </source>
</reference>
<dbReference type="EMBL" id="JACSNX010000016">
    <property type="protein sequence ID" value="MBM6851786.1"/>
    <property type="molecule type" value="Genomic_DNA"/>
</dbReference>
<protein>
    <recommendedName>
        <fullName evidence="5">DUF4367 domain-containing protein</fullName>
    </recommendedName>
</protein>
<evidence type="ECO:0000256" key="2">
    <source>
        <dbReference type="SAM" id="Phobius"/>
    </source>
</evidence>
<feature type="region of interest" description="Disordered" evidence="1">
    <location>
        <begin position="386"/>
        <end position="408"/>
    </location>
</feature>
<feature type="transmembrane region" description="Helical" evidence="2">
    <location>
        <begin position="61"/>
        <end position="82"/>
    </location>
</feature>
<evidence type="ECO:0008006" key="5">
    <source>
        <dbReference type="Google" id="ProtNLM"/>
    </source>
</evidence>
<name>A0ABS2FXM7_9FIRM</name>
<accession>A0ABS2FXM7</accession>
<keyword evidence="2" id="KW-0812">Transmembrane</keyword>
<dbReference type="Proteomes" id="UP000719500">
    <property type="component" value="Unassembled WGS sequence"/>
</dbReference>
<comment type="caution">
    <text evidence="3">The sequence shown here is derived from an EMBL/GenBank/DDBJ whole genome shotgun (WGS) entry which is preliminary data.</text>
</comment>
<gene>
    <name evidence="3" type="ORF">H9X91_10115</name>
</gene>
<keyword evidence="2" id="KW-1133">Transmembrane helix</keyword>
<evidence type="ECO:0000256" key="1">
    <source>
        <dbReference type="SAM" id="MobiDB-lite"/>
    </source>
</evidence>
<keyword evidence="4" id="KW-1185">Reference proteome</keyword>
<dbReference type="RefSeq" id="WP_204804787.1">
    <property type="nucleotide sequence ID" value="NZ_JACSNX010000016.1"/>
</dbReference>
<keyword evidence="2" id="KW-0472">Membrane</keyword>
<sequence length="408" mass="44895">MDEQMLRRALMEANLERFRDVLEGADRDWNWSPRYLRSRTRLLADPFGWAKRMARPVWKRAVRAAACVALASLVTLGGLMAVSPTVRAAVLGWLHQVREDLVIFFNLERTAAEDPPGGWRLSEVPEGFVLTDLDPRESSGTWQYEKPETGARLWFSVYTPEAGEVATNVEDTRNAEDTHTAVTVQGYEADLFQTAGTALLTWQNEAGYLFLLRATDFDDTETLLALAEGAAPYEGTGAAWEMGWVPEGYAPMYRDEGAGAIQQVWVKDGTLLTWKYVTDPICPFRTPDGEPEEIDLRGVTGCYWAAEEAPEESGGSTFTVDGEEVQAEGSSITVGGVTIITGSSTDTEETGTLVWTDPETNTTFFLEGALDRFDLRDMVTFMEETEPQFSSPVKGAAFQSGTAGSGAD</sequence>
<evidence type="ECO:0000313" key="4">
    <source>
        <dbReference type="Proteomes" id="UP000719500"/>
    </source>
</evidence>
<evidence type="ECO:0000313" key="3">
    <source>
        <dbReference type="EMBL" id="MBM6851786.1"/>
    </source>
</evidence>
<proteinExistence type="predicted"/>
<organism evidence="3 4">
    <name type="scientific">Oscillibacter valericigenes</name>
    <dbReference type="NCBI Taxonomy" id="351091"/>
    <lineage>
        <taxon>Bacteria</taxon>
        <taxon>Bacillati</taxon>
        <taxon>Bacillota</taxon>
        <taxon>Clostridia</taxon>
        <taxon>Eubacteriales</taxon>
        <taxon>Oscillospiraceae</taxon>
        <taxon>Oscillibacter</taxon>
    </lineage>
</organism>